<evidence type="ECO:0000256" key="1">
    <source>
        <dbReference type="SAM" id="MobiDB-lite"/>
    </source>
</evidence>
<feature type="compositionally biased region" description="Polar residues" evidence="1">
    <location>
        <begin position="218"/>
        <end position="229"/>
    </location>
</feature>
<organism evidence="2 3">
    <name type="scientific">Ophiostoma piceae (strain UAMH 11346)</name>
    <name type="common">Sap stain fungus</name>
    <dbReference type="NCBI Taxonomy" id="1262450"/>
    <lineage>
        <taxon>Eukaryota</taxon>
        <taxon>Fungi</taxon>
        <taxon>Dikarya</taxon>
        <taxon>Ascomycota</taxon>
        <taxon>Pezizomycotina</taxon>
        <taxon>Sordariomycetes</taxon>
        <taxon>Sordariomycetidae</taxon>
        <taxon>Ophiostomatales</taxon>
        <taxon>Ophiostomataceae</taxon>
        <taxon>Ophiostoma</taxon>
    </lineage>
</organism>
<feature type="region of interest" description="Disordered" evidence="1">
    <location>
        <begin position="620"/>
        <end position="647"/>
    </location>
</feature>
<feature type="compositionally biased region" description="Acidic residues" evidence="1">
    <location>
        <begin position="543"/>
        <end position="552"/>
    </location>
</feature>
<evidence type="ECO:0000313" key="2">
    <source>
        <dbReference type="EMBL" id="EPE05648.1"/>
    </source>
</evidence>
<reference evidence="2 3" key="1">
    <citation type="journal article" date="2013" name="BMC Genomics">
        <title>The genome and transcriptome of the pine saprophyte Ophiostoma piceae, and a comparison with the bark beetle-associated pine pathogen Grosmannia clavigera.</title>
        <authorList>
            <person name="Haridas S."/>
            <person name="Wang Y."/>
            <person name="Lim L."/>
            <person name="Massoumi Alamouti S."/>
            <person name="Jackman S."/>
            <person name="Docking R."/>
            <person name="Robertson G."/>
            <person name="Birol I."/>
            <person name="Bohlmann J."/>
            <person name="Breuil C."/>
        </authorList>
    </citation>
    <scope>NUCLEOTIDE SEQUENCE [LARGE SCALE GENOMIC DNA]</scope>
    <source>
        <strain evidence="2 3">UAMH 11346</strain>
    </source>
</reference>
<feature type="compositionally biased region" description="Polar residues" evidence="1">
    <location>
        <begin position="165"/>
        <end position="187"/>
    </location>
</feature>
<evidence type="ECO:0000313" key="3">
    <source>
        <dbReference type="Proteomes" id="UP000016923"/>
    </source>
</evidence>
<dbReference type="VEuPathDB" id="FungiDB:F503_08179"/>
<feature type="compositionally biased region" description="Low complexity" evidence="1">
    <location>
        <begin position="497"/>
        <end position="515"/>
    </location>
</feature>
<dbReference type="HOGENOM" id="CLU_371377_0_0_1"/>
<protein>
    <submittedName>
        <fullName evidence="2">Uncharacterized protein</fullName>
    </submittedName>
</protein>
<keyword evidence="3" id="KW-1185">Reference proteome</keyword>
<feature type="region of interest" description="Disordered" evidence="1">
    <location>
        <begin position="252"/>
        <end position="335"/>
    </location>
</feature>
<feature type="region of interest" description="Disordered" evidence="1">
    <location>
        <begin position="492"/>
        <end position="552"/>
    </location>
</feature>
<dbReference type="AlphaFoldDB" id="S3CH52"/>
<gene>
    <name evidence="2" type="ORF">F503_08179</name>
</gene>
<feature type="compositionally biased region" description="Low complexity" evidence="1">
    <location>
        <begin position="405"/>
        <end position="450"/>
    </location>
</feature>
<feature type="region of interest" description="Disordered" evidence="1">
    <location>
        <begin position="1"/>
        <end position="38"/>
    </location>
</feature>
<proteinExistence type="predicted"/>
<dbReference type="EMBL" id="KE148155">
    <property type="protein sequence ID" value="EPE05648.1"/>
    <property type="molecule type" value="Genomic_DNA"/>
</dbReference>
<feature type="compositionally biased region" description="Basic and acidic residues" evidence="1">
    <location>
        <begin position="99"/>
        <end position="108"/>
    </location>
</feature>
<dbReference type="OrthoDB" id="3946700at2759"/>
<feature type="region of interest" description="Disordered" evidence="1">
    <location>
        <begin position="152"/>
        <end position="229"/>
    </location>
</feature>
<dbReference type="eggNOG" id="ENOG502SQAM">
    <property type="taxonomic scope" value="Eukaryota"/>
</dbReference>
<sequence>MGLPLYVPPVESDVRSKNTTPSTQNNNRIRRTRRRSSDALREIRRRAILTEAMSQAVTTAHSDLSREQWQNRHLSRLRLERQARALESDPSHQIALNNARRESTRDPAHREPEEFMGIMQRHHDRARLLLNQELSSTTNSVTEESIQRFLANIRDPDPNMFSGATRGSNPASASSVPGPTNPRNTSVPGLPQNDGRTQFPGQGRPRGPSTHEIAPTPSYGQSIASTDQPTANEHYTNTFVGALNQELAQAGRTHHRWATEGPFPIDEPEQPPRSTMDHFMGFDEPEPPRAPRRRITSSLRRVAAPPSNPTRRPTVGWSDNANPPAPSGQSSSSATSRIFGDVNQIRNGPEAASARQYGWAVRYIDGNNVNNPLPSIHDLLSSNQVDGLGDRRRSLSPEGDGVWDTLLTTLTPDPQPPSLNSSFASTSEALAAAAAQEQPSSSQPTVVPTPNLSTPPAVPSPTARRGDEGEGSRSSVPLPVATTRAQMAAINAASRDTGSASPAGGSSGPTSATASQRIRSPFTAASAGTETGDESAVLGGVGLDEEDGCDDIDMDRRHEDFELDEDEEDEEEQAEFLGLSSQPSLARIGYLQANVTRQRLMQEQMQLQHGLARQILRERGANNGPQHPQPGVSGPHQTEEALDSLGIGGMQHIVRSLARREDIPDEWWAEAGLSRTLPREESS</sequence>
<feature type="region of interest" description="Disordered" evidence="1">
    <location>
        <begin position="389"/>
        <end position="480"/>
    </location>
</feature>
<dbReference type="Proteomes" id="UP000016923">
    <property type="component" value="Unassembled WGS sequence"/>
</dbReference>
<accession>S3CH52</accession>
<feature type="region of interest" description="Disordered" evidence="1">
    <location>
        <begin position="84"/>
        <end position="108"/>
    </location>
</feature>
<name>S3CH52_OPHP1</name>